<feature type="compositionally biased region" description="Gly residues" evidence="2">
    <location>
        <begin position="2076"/>
        <end position="2085"/>
    </location>
</feature>
<dbReference type="PANTHER" id="PTHR22639">
    <property type="entry name" value="GAG-RELATED PROTEIN"/>
    <property type="match status" value="1"/>
</dbReference>
<dbReference type="InterPro" id="IPR043502">
    <property type="entry name" value="DNA/RNA_pol_sf"/>
</dbReference>
<feature type="compositionally biased region" description="Basic and acidic residues" evidence="2">
    <location>
        <begin position="2036"/>
        <end position="2045"/>
    </location>
</feature>
<feature type="compositionally biased region" description="Basic and acidic residues" evidence="2">
    <location>
        <begin position="410"/>
        <end position="426"/>
    </location>
</feature>
<feature type="domain" description="CCHC-type" evidence="3">
    <location>
        <begin position="231"/>
        <end position="245"/>
    </location>
</feature>
<comment type="caution">
    <text evidence="5">The sequence shown here is derived from an EMBL/GenBank/DDBJ whole genome shotgun (WGS) entry which is preliminary data.</text>
</comment>
<keyword evidence="1" id="KW-0862">Zinc</keyword>
<dbReference type="Gene3D" id="4.10.60.10">
    <property type="entry name" value="Zinc finger, CCHC-type"/>
    <property type="match status" value="2"/>
</dbReference>
<sequence length="2115" mass="227733">MADGGGGVGPAHVVRLKNSVRVLVAADASPDQKARFGRVFLVVSVLRELFSLDPEEIFCFQDFSSAGFADVTFRDLRVCQRFVAAWEEKKGNHLLGGLVLRPLHHQDVVQLVLHMYNPYVQDADVEAFLARHVVFVKGGTRLKDNFGIWTGKRRYVVRLRPDPARLGEFIHPPGSFSIGADRGFLTYPGQPLYCRRCGGLGHTKAACSGSRCRFCGGEGHAADRCQAPRQCSLCGSEGHLFRACPGRSRTYADAARPQRLEEEVVVADAAVVSEAANAVAEGPHGLVAAQGPPPQVISGGALPALPVEVPGLPVNVPAEAPPGGVEEVSAVPEVTELFALSSWGDSVDPAPCGLLDCSWGPETVELLQSAGPVAPPDGPVDLLAALGEDMELEPGRVASPKRPAGSSDEELARLRRETKREKREGSRAAPEGPPPVLLQSGRPLAVCRSLFRRRGMVLAGWRTIVRTPLLDGRGTCWWCRTPPTSRFVPGTLHWQECHVGGEEDVRALQEGWTGGPSVWGGGNVRADGVGILFRGWDFTMHVVWEVVAGRVLCVDAGWRGVQLRLINVYAPCVPGEWRRVFAEVAPLLHTSRLVVLGGDFNSSLDTAPSGDLGGLVGGLPLVDAFRVAGDGSPGFTWRNSSLDYLFVSAGVGVRGFVLQPLWLSDHCLIGAQLDVGEQQRRRSRGPWRFNASFLGDPSFCRVFRQLYAGWRALRPMYSSVCAWWEGVKARIATFCSEWGREKVRDARRMVERWAAELRGLWGAGSAPSAAQTERMRLLRSHLRDFYMAEARALVGLGGGSRWAPEEGPSKAFYASLRQRRSRTCLGTLRGPAGLVTEPGEVMEVARSFYADLFAQQDTDPCAAAGFLDWLGPALPELDSLSLEGDITLSEAEAAMATLSEGKAPGCDGLPVEFYRAFWDLLGADLVAVFSECSSVGRLPASMRTGLVTLLYKGRGDREALTCWRPITLLTADYKILAKVLTLRLGRVIGLVVHPDQTCGVPGRSCALNLALVRDVVCWSEQRGLSAALLSLDQEKAFDRVDHRFLFRVLRHMGFGPGFCRWVRLLYGGAVSRLRIGGCLSAPVAQRGGVRQGCPLSPLLYVLYIEPLVARLRGDPAVRGVHLPGAGGLSAKVTAFADDLTLFLTTEGSFRAVVAILAAFGQAAGAKVNLAKSAVLCLGGWGARTSVPGPFSVQQSVRILGLDFTRLESAQHNWNALLGKVTRTLSLWGTRPLSLSGRVLLVKSGILPRLNHVGYVFPVPFLTGRRLERAVFSFIWGGRTEHVSRAVMYGAVGVGGRGVPCLPLKVLCLHVAFQARLVVGAYDHPAAFLVRHWLGFALRALRPLSSRTPWSWDHPWHCARVADFLGDKGWAFEGSAVLEHRRLYAGALQRDILGSAPVLRGRWRLLQPAGLSAGAGDLAWLAALDRLPVRERMHRLWGRGPDSCVLGCGVPETVSHVFWGCREARAVWDRVSAWLGAWGAGLVGEAQVLWGEGLSRARGEKRCLLSVVLAETKKAIWQRRASCLGRQSVHGSPTEVFFRARWGVRSAAMQRRRRGGRDPAGSAWAELFPGRGGGFEFTMADGGGGVGPAHVVRLKNSVRVLVAAAASPDQKARFGRVFLVVSVLRELFSLDPEEIFCFQDFSSAGFADVTFRDLRVCQRFVAAWEEKKGNHLLGGLVLRPLHHQDVVQLVLHMYNPYVQDADVEAFLARHVVFVKGGTRLKDNFGIWTGKRRYVVRLRPDPARLGEFIHPPGSFSIGPDRGFLTYPGQPLYCRRCGGLGHTKAACSGSRCRFCGGEGHAADRCQAPRQCSLCGSEDHLFRACPGRSRTYADAARPLRLEEEVVVADAAVVSEAANAVAEGPHGLVAAQGPPPQVISGGALPALPVEVPGLPVNVPAEAPPGGVEEVSAVPEVTELLALSSWGDSVDPAPCGLLDCSWGPETVELLQSAGPVAPPDGPVDVLAALGEDMELEPGRVALPKRPAGSSDEELARLRRETKREKREGSRAAPEGPPSGPAAVREAPGSLPEPVLATGDGSGRVEDDRADHPPGWSGDLLVVPDTPDEALRARDAALAGEAAGQGSGGGVSHGSAVSPRLARLRAEVGVLRGPGSPEDLTV</sequence>
<dbReference type="InterPro" id="IPR000477">
    <property type="entry name" value="RT_dom"/>
</dbReference>
<dbReference type="Pfam" id="PF03372">
    <property type="entry name" value="Exo_endo_phos"/>
    <property type="match status" value="1"/>
</dbReference>
<evidence type="ECO:0000259" key="3">
    <source>
        <dbReference type="PROSITE" id="PS50158"/>
    </source>
</evidence>
<dbReference type="InterPro" id="IPR036875">
    <property type="entry name" value="Znf_CCHC_sf"/>
</dbReference>
<dbReference type="InterPro" id="IPR001878">
    <property type="entry name" value="Znf_CCHC"/>
</dbReference>
<dbReference type="CDD" id="cd01650">
    <property type="entry name" value="RT_nLTR_like"/>
    <property type="match status" value="1"/>
</dbReference>
<accession>A0ABD1J2F3</accession>
<dbReference type="SUPFAM" id="SSF56219">
    <property type="entry name" value="DNase I-like"/>
    <property type="match status" value="1"/>
</dbReference>
<evidence type="ECO:0000256" key="1">
    <source>
        <dbReference type="PROSITE-ProRule" id="PRU00047"/>
    </source>
</evidence>
<dbReference type="Gene3D" id="3.60.10.10">
    <property type="entry name" value="Endonuclease/exonuclease/phosphatase"/>
    <property type="match status" value="1"/>
</dbReference>
<feature type="region of interest" description="Disordered" evidence="2">
    <location>
        <begin position="393"/>
        <end position="440"/>
    </location>
</feature>
<dbReference type="Proteomes" id="UP001591681">
    <property type="component" value="Unassembled WGS sequence"/>
</dbReference>
<evidence type="ECO:0008006" key="7">
    <source>
        <dbReference type="Google" id="ProtNLM"/>
    </source>
</evidence>
<dbReference type="Pfam" id="PF23057">
    <property type="entry name" value="RBD_ZCCHC3_1st"/>
    <property type="match status" value="2"/>
</dbReference>
<keyword evidence="1" id="KW-0863">Zinc-finger</keyword>
<keyword evidence="1" id="KW-0479">Metal-binding</keyword>
<dbReference type="Pfam" id="PF00078">
    <property type="entry name" value="RVT_1"/>
    <property type="match status" value="1"/>
</dbReference>
<dbReference type="SUPFAM" id="SSF57756">
    <property type="entry name" value="Retrovirus zinc finger-like domains"/>
    <property type="match status" value="2"/>
</dbReference>
<keyword evidence="6" id="KW-1185">Reference proteome</keyword>
<feature type="compositionally biased region" description="Basic and acidic residues" evidence="2">
    <location>
        <begin position="1987"/>
        <end position="2003"/>
    </location>
</feature>
<feature type="domain" description="Reverse transcriptase" evidence="4">
    <location>
        <begin position="931"/>
        <end position="1203"/>
    </location>
</feature>
<dbReference type="SUPFAM" id="SSF56672">
    <property type="entry name" value="DNA/RNA polymerases"/>
    <property type="match status" value="1"/>
</dbReference>
<dbReference type="InterPro" id="IPR005135">
    <property type="entry name" value="Endo/exonuclease/phosphatase"/>
</dbReference>
<dbReference type="PANTHER" id="PTHR22639:SF7">
    <property type="entry name" value="CCHC-TYPE DOMAIN-CONTAINING PROTEIN"/>
    <property type="match status" value="1"/>
</dbReference>
<dbReference type="InterPro" id="IPR042509">
    <property type="entry name" value="ZCCHC3"/>
</dbReference>
<evidence type="ECO:0000259" key="4">
    <source>
        <dbReference type="PROSITE" id="PS50878"/>
    </source>
</evidence>
<evidence type="ECO:0000313" key="6">
    <source>
        <dbReference type="Proteomes" id="UP001591681"/>
    </source>
</evidence>
<dbReference type="EMBL" id="JBHFQA010000021">
    <property type="protein sequence ID" value="KAL2080680.1"/>
    <property type="molecule type" value="Genomic_DNA"/>
</dbReference>
<evidence type="ECO:0000313" key="5">
    <source>
        <dbReference type="EMBL" id="KAL2080680.1"/>
    </source>
</evidence>
<proteinExistence type="predicted"/>
<dbReference type="PROSITE" id="PS50158">
    <property type="entry name" value="ZF_CCHC"/>
    <property type="match status" value="1"/>
</dbReference>
<feature type="region of interest" description="Disordered" evidence="2">
    <location>
        <begin position="1970"/>
        <end position="2090"/>
    </location>
</feature>
<name>A0ABD1J2F3_9TELE</name>
<dbReference type="InterPro" id="IPR057810">
    <property type="entry name" value="RBD_ZCCHC3_1st"/>
</dbReference>
<dbReference type="Pfam" id="PF23058">
    <property type="entry name" value="RBD_ZCCHC3_2nd"/>
    <property type="match status" value="2"/>
</dbReference>
<dbReference type="PROSITE" id="PS50878">
    <property type="entry name" value="RT_POL"/>
    <property type="match status" value="1"/>
</dbReference>
<dbReference type="InterPro" id="IPR036691">
    <property type="entry name" value="Endo/exonu/phosph_ase_sf"/>
</dbReference>
<evidence type="ECO:0000256" key="2">
    <source>
        <dbReference type="SAM" id="MobiDB-lite"/>
    </source>
</evidence>
<gene>
    <name evidence="5" type="ORF">ACEWY4_024473</name>
</gene>
<dbReference type="GO" id="GO:0008270">
    <property type="term" value="F:zinc ion binding"/>
    <property type="evidence" value="ECO:0007669"/>
    <property type="project" value="UniProtKB-KW"/>
</dbReference>
<organism evidence="5 6">
    <name type="scientific">Coilia grayii</name>
    <name type="common">Gray's grenadier anchovy</name>
    <dbReference type="NCBI Taxonomy" id="363190"/>
    <lineage>
        <taxon>Eukaryota</taxon>
        <taxon>Metazoa</taxon>
        <taxon>Chordata</taxon>
        <taxon>Craniata</taxon>
        <taxon>Vertebrata</taxon>
        <taxon>Euteleostomi</taxon>
        <taxon>Actinopterygii</taxon>
        <taxon>Neopterygii</taxon>
        <taxon>Teleostei</taxon>
        <taxon>Clupei</taxon>
        <taxon>Clupeiformes</taxon>
        <taxon>Clupeoidei</taxon>
        <taxon>Engraulidae</taxon>
        <taxon>Coilinae</taxon>
        <taxon>Coilia</taxon>
    </lineage>
</organism>
<dbReference type="InterPro" id="IPR057811">
    <property type="entry name" value="RBD_ZCCHC3_2nd"/>
</dbReference>
<protein>
    <recommendedName>
        <fullName evidence="7">Reverse transcriptase domain-containing protein</fullName>
    </recommendedName>
</protein>
<reference evidence="5 6" key="1">
    <citation type="submission" date="2024-09" db="EMBL/GenBank/DDBJ databases">
        <title>A chromosome-level genome assembly of Gray's grenadier anchovy, Coilia grayii.</title>
        <authorList>
            <person name="Fu Z."/>
        </authorList>
    </citation>
    <scope>NUCLEOTIDE SEQUENCE [LARGE SCALE GENOMIC DNA]</scope>
    <source>
        <strain evidence="5">G4</strain>
        <tissue evidence="5">Muscle</tissue>
    </source>
</reference>
<dbReference type="SMART" id="SM00343">
    <property type="entry name" value="ZnF_C2HC"/>
    <property type="match status" value="6"/>
</dbReference>